<dbReference type="InterPro" id="IPR015942">
    <property type="entry name" value="Asp/Glu/hydantoin_racemase"/>
</dbReference>
<proteinExistence type="inferred from homology"/>
<dbReference type="PANTHER" id="PTHR28047">
    <property type="entry name" value="PROTEIN DCG1"/>
    <property type="match status" value="1"/>
</dbReference>
<dbReference type="InterPro" id="IPR001920">
    <property type="entry name" value="Asp/Glu_race"/>
</dbReference>
<organism evidence="2">
    <name type="scientific">marine metagenome</name>
    <dbReference type="NCBI Taxonomy" id="408172"/>
    <lineage>
        <taxon>unclassified sequences</taxon>
        <taxon>metagenomes</taxon>
        <taxon>ecological metagenomes</taxon>
    </lineage>
</organism>
<dbReference type="SUPFAM" id="SSF53681">
    <property type="entry name" value="Aspartate/glutamate racemase"/>
    <property type="match status" value="1"/>
</dbReference>
<evidence type="ECO:0000256" key="1">
    <source>
        <dbReference type="ARBA" id="ARBA00038414"/>
    </source>
</evidence>
<protein>
    <recommendedName>
        <fullName evidence="3">Asp/Glu racemase</fullName>
    </recommendedName>
</protein>
<accession>A0A382NY05</accession>
<dbReference type="GO" id="GO:0047661">
    <property type="term" value="F:amino-acid racemase activity"/>
    <property type="evidence" value="ECO:0007669"/>
    <property type="project" value="InterPro"/>
</dbReference>
<sequence>MYPVIRVINPNSNDAVTAGISEALEPLRLADGPRLECITLSDGPFGVESQADVSMVEPLIVDYIKADAEAAAFIIACYSDPGLALCREATDRPVYGIAECAMATALSRGQSFGVIAILSQSIPRHIRHMRERLLHNHCAGERALELTVAEVENSSDTYEKMLEVGTKLRDKDGAEVIIMGCAGMAKYRDTLEKSLGVPVIDPTIAAAGMAINTVLVAN</sequence>
<dbReference type="EMBL" id="UINC01102651">
    <property type="protein sequence ID" value="SVC64441.1"/>
    <property type="molecule type" value="Genomic_DNA"/>
</dbReference>
<dbReference type="PANTHER" id="PTHR28047:SF5">
    <property type="entry name" value="PROTEIN DCG1"/>
    <property type="match status" value="1"/>
</dbReference>
<dbReference type="InterPro" id="IPR052186">
    <property type="entry name" value="Hydantoin_racemase-like"/>
</dbReference>
<dbReference type="InterPro" id="IPR053714">
    <property type="entry name" value="Iso_Racemase_Enz_sf"/>
</dbReference>
<dbReference type="AlphaFoldDB" id="A0A382NY05"/>
<gene>
    <name evidence="2" type="ORF">METZ01_LOCUS317295</name>
</gene>
<reference evidence="2" key="1">
    <citation type="submission" date="2018-05" db="EMBL/GenBank/DDBJ databases">
        <authorList>
            <person name="Lanie J.A."/>
            <person name="Ng W.-L."/>
            <person name="Kazmierczak K.M."/>
            <person name="Andrzejewski T.M."/>
            <person name="Davidsen T.M."/>
            <person name="Wayne K.J."/>
            <person name="Tettelin H."/>
            <person name="Glass J.I."/>
            <person name="Rusch D."/>
            <person name="Podicherti R."/>
            <person name="Tsui H.-C.T."/>
            <person name="Winkler M.E."/>
        </authorList>
    </citation>
    <scope>NUCLEOTIDE SEQUENCE</scope>
</reference>
<evidence type="ECO:0000313" key="2">
    <source>
        <dbReference type="EMBL" id="SVC64441.1"/>
    </source>
</evidence>
<dbReference type="Gene3D" id="3.40.50.12500">
    <property type="match status" value="1"/>
</dbReference>
<comment type="similarity">
    <text evidence="1">Belongs to the HyuE racemase family.</text>
</comment>
<dbReference type="Pfam" id="PF01177">
    <property type="entry name" value="Asp_Glu_race"/>
    <property type="match status" value="1"/>
</dbReference>
<name>A0A382NY05_9ZZZZ</name>
<evidence type="ECO:0008006" key="3">
    <source>
        <dbReference type="Google" id="ProtNLM"/>
    </source>
</evidence>